<sequence>MESLISIIKLNSQRKLLVGLFHVRQAGQIIIQIAGGCHSTANCMLSFLSFFQSVWGSCVPLNVKEWPDVQHP</sequence>
<organism evidence="1 2">
    <name type="scientific">Potamilus streckersoni</name>
    <dbReference type="NCBI Taxonomy" id="2493646"/>
    <lineage>
        <taxon>Eukaryota</taxon>
        <taxon>Metazoa</taxon>
        <taxon>Spiralia</taxon>
        <taxon>Lophotrochozoa</taxon>
        <taxon>Mollusca</taxon>
        <taxon>Bivalvia</taxon>
        <taxon>Autobranchia</taxon>
        <taxon>Heteroconchia</taxon>
        <taxon>Palaeoheterodonta</taxon>
        <taxon>Unionida</taxon>
        <taxon>Unionoidea</taxon>
        <taxon>Unionidae</taxon>
        <taxon>Ambleminae</taxon>
        <taxon>Lampsilini</taxon>
        <taxon>Potamilus</taxon>
    </lineage>
</organism>
<keyword evidence="2" id="KW-1185">Reference proteome</keyword>
<gene>
    <name evidence="1" type="ORF">CHS0354_019094</name>
</gene>
<evidence type="ECO:0000313" key="2">
    <source>
        <dbReference type="Proteomes" id="UP001195483"/>
    </source>
</evidence>
<proteinExistence type="predicted"/>
<comment type="caution">
    <text evidence="1">The sequence shown here is derived from an EMBL/GenBank/DDBJ whole genome shotgun (WGS) entry which is preliminary data.</text>
</comment>
<reference evidence="1" key="1">
    <citation type="journal article" date="2021" name="Genome Biol. Evol.">
        <title>A High-Quality Reference Genome for a Parasitic Bivalve with Doubly Uniparental Inheritance (Bivalvia: Unionida).</title>
        <authorList>
            <person name="Smith C.H."/>
        </authorList>
    </citation>
    <scope>NUCLEOTIDE SEQUENCE</scope>
    <source>
        <strain evidence="1">CHS0354</strain>
    </source>
</reference>
<name>A0AAE0W1L1_9BIVA</name>
<reference evidence="1" key="3">
    <citation type="submission" date="2023-05" db="EMBL/GenBank/DDBJ databases">
        <authorList>
            <person name="Smith C.H."/>
        </authorList>
    </citation>
    <scope>NUCLEOTIDE SEQUENCE</scope>
    <source>
        <strain evidence="1">CHS0354</strain>
        <tissue evidence="1">Mantle</tissue>
    </source>
</reference>
<dbReference type="AlphaFoldDB" id="A0AAE0W1L1"/>
<dbReference type="EMBL" id="JAEAOA010001184">
    <property type="protein sequence ID" value="KAK3598096.1"/>
    <property type="molecule type" value="Genomic_DNA"/>
</dbReference>
<dbReference type="Proteomes" id="UP001195483">
    <property type="component" value="Unassembled WGS sequence"/>
</dbReference>
<accession>A0AAE0W1L1</accession>
<reference evidence="1" key="2">
    <citation type="journal article" date="2021" name="Genome Biol. Evol.">
        <title>Developing a high-quality reference genome for a parasitic bivalve with doubly uniparental inheritance (Bivalvia: Unionida).</title>
        <authorList>
            <person name="Smith C.H."/>
        </authorList>
    </citation>
    <scope>NUCLEOTIDE SEQUENCE</scope>
    <source>
        <strain evidence="1">CHS0354</strain>
        <tissue evidence="1">Mantle</tissue>
    </source>
</reference>
<evidence type="ECO:0000313" key="1">
    <source>
        <dbReference type="EMBL" id="KAK3598096.1"/>
    </source>
</evidence>
<protein>
    <submittedName>
        <fullName evidence="1">Uncharacterized protein</fullName>
    </submittedName>
</protein>